<protein>
    <submittedName>
        <fullName evidence="1">Uncharacterized protein</fullName>
    </submittedName>
</protein>
<name>A0ACB0YMN9_MELEN</name>
<dbReference type="EMBL" id="CAVMJV010000015">
    <property type="protein sequence ID" value="CAK5053865.1"/>
    <property type="molecule type" value="Genomic_DNA"/>
</dbReference>
<keyword evidence="2" id="KW-1185">Reference proteome</keyword>
<dbReference type="Proteomes" id="UP001497535">
    <property type="component" value="Unassembled WGS sequence"/>
</dbReference>
<evidence type="ECO:0000313" key="1">
    <source>
        <dbReference type="EMBL" id="CAK5053865.1"/>
    </source>
</evidence>
<gene>
    <name evidence="1" type="ORF">MENTE1834_LOCUS14243</name>
</gene>
<organism evidence="1 2">
    <name type="scientific">Meloidogyne enterolobii</name>
    <name type="common">Root-knot nematode worm</name>
    <name type="synonym">Meloidogyne mayaguensis</name>
    <dbReference type="NCBI Taxonomy" id="390850"/>
    <lineage>
        <taxon>Eukaryota</taxon>
        <taxon>Metazoa</taxon>
        <taxon>Ecdysozoa</taxon>
        <taxon>Nematoda</taxon>
        <taxon>Chromadorea</taxon>
        <taxon>Rhabditida</taxon>
        <taxon>Tylenchina</taxon>
        <taxon>Tylenchomorpha</taxon>
        <taxon>Tylenchoidea</taxon>
        <taxon>Meloidogynidae</taxon>
        <taxon>Meloidogyninae</taxon>
        <taxon>Meloidogyne</taxon>
    </lineage>
</organism>
<reference evidence="1" key="1">
    <citation type="submission" date="2023-11" db="EMBL/GenBank/DDBJ databases">
        <authorList>
            <person name="Poullet M."/>
        </authorList>
    </citation>
    <scope>NUCLEOTIDE SEQUENCE</scope>
    <source>
        <strain evidence="1">E1834</strain>
    </source>
</reference>
<accession>A0ACB0YMN9</accession>
<comment type="caution">
    <text evidence="1">The sequence shown here is derived from an EMBL/GenBank/DDBJ whole genome shotgun (WGS) entry which is preliminary data.</text>
</comment>
<evidence type="ECO:0000313" key="2">
    <source>
        <dbReference type="Proteomes" id="UP001497535"/>
    </source>
</evidence>
<proteinExistence type="predicted"/>
<sequence>MSTKQKTKQRDLSSDSSKSGSSKNDSSVGDVKDTSPASDKVFNKYGMAAEIVNTVLKEILAELKVDAEVGQLCSRGDARILELTSNLFKREKNVQKGIAMPTCISIDNCVCHFSPLRSEPPVLLKEGQVVKVDLGAHVDGYIATAAHTVVIGANRDNKVTGKKANVIVSAYNVMEMVLRMLKPEKNFKNVEISEKMGKLAKIYETTPIENMLSHNIERFKPVGDKQIIQNPGDEQKSKSEKCTFETFEVYTIDVLISTGEGKSKTLDARTTIFKKTDDMVYNLKLKASRSFFHEAQQKFGSMPFSIRDFEDEKVAKVGSTECAKHDLMQPYPVLYEKEGDYVAQFKCTAIIMPNGIYKITGIPLDNAIIKCDVKIDNNEFLGLLNEPLKPKKKKGGGGEKEKEINNKEAENNLVKEKKKEEEVEKVETKKEEKKEDKKENKGEKLEVKKEMPKKKNVENKQKKKEG</sequence>